<dbReference type="InterPro" id="IPR010427">
    <property type="entry name" value="DUF1023"/>
</dbReference>
<evidence type="ECO:0000313" key="3">
    <source>
        <dbReference type="EMBL" id="GAA3534463.1"/>
    </source>
</evidence>
<comment type="caution">
    <text evidence="3">The sequence shown here is derived from an EMBL/GenBank/DDBJ whole genome shotgun (WGS) entry which is preliminary data.</text>
</comment>
<feature type="domain" description="DUF1023" evidence="2">
    <location>
        <begin position="164"/>
        <end position="339"/>
    </location>
</feature>
<gene>
    <name evidence="3" type="ORF">GCM10022222_17500</name>
</gene>
<reference evidence="4" key="1">
    <citation type="journal article" date="2019" name="Int. J. Syst. Evol. Microbiol.">
        <title>The Global Catalogue of Microorganisms (GCM) 10K type strain sequencing project: providing services to taxonomists for standard genome sequencing and annotation.</title>
        <authorList>
            <consortium name="The Broad Institute Genomics Platform"/>
            <consortium name="The Broad Institute Genome Sequencing Center for Infectious Disease"/>
            <person name="Wu L."/>
            <person name="Ma J."/>
        </authorList>
    </citation>
    <scope>NUCLEOTIDE SEQUENCE [LARGE SCALE GENOMIC DNA]</scope>
    <source>
        <strain evidence="4">JCM 16898</strain>
    </source>
</reference>
<evidence type="ECO:0000256" key="1">
    <source>
        <dbReference type="SAM" id="MobiDB-lite"/>
    </source>
</evidence>
<feature type="compositionally biased region" description="Pro residues" evidence="1">
    <location>
        <begin position="417"/>
        <end position="441"/>
    </location>
</feature>
<evidence type="ECO:0000313" key="4">
    <source>
        <dbReference type="Proteomes" id="UP001500689"/>
    </source>
</evidence>
<keyword evidence="4" id="KW-1185">Reference proteome</keyword>
<sequence length="441" mass="46509">MRTAEDIDNGLTSMFQRASHGEFGTGDEGTVAAAADVADPGLTLPEPPANATPSQNAAWRASLSPSGQAILLHDHPDWLGNRDGLPAAVRSRANMARLPGERAALEDQHTAAQAKYLYDPSGNVLANALRNLDQVDRKLHSPDAIDAAMAQGGRQLLTLDTSGERVKAAVAVGNVDTAEQVAVFTPGFTSTVDGSLKGYDQDMYNLQQHSQNLSARYGDQGQAAAVTWIGYEAPQTADVLNPDKSVASDGLAKIGAQKLDGFLNGIGAAHNASGQQLHLTALGHSNGSLTTGIALQHDTPVKDAVVFGSPGLDINSRSDLKVPEGHMFSEWSDRDPVPHLDIAHNFGTSPYQGIFGGELNDIQQLSTGDATGVDGPHHITHEHGQYLDDKSTSQYNMASVVAGRPDLAVRHVQPWEAPVPPPTSGQPIPAPPGRDPQPPPR</sequence>
<proteinExistence type="predicted"/>
<protein>
    <recommendedName>
        <fullName evidence="2">DUF1023 domain-containing protein</fullName>
    </recommendedName>
</protein>
<dbReference type="EMBL" id="BAAAZN010000003">
    <property type="protein sequence ID" value="GAA3534463.1"/>
    <property type="molecule type" value="Genomic_DNA"/>
</dbReference>
<evidence type="ECO:0000259" key="2">
    <source>
        <dbReference type="Pfam" id="PF06259"/>
    </source>
</evidence>
<dbReference type="Proteomes" id="UP001500689">
    <property type="component" value="Unassembled WGS sequence"/>
</dbReference>
<name>A0ABP6VIU1_9PSEU</name>
<organism evidence="3 4">
    <name type="scientific">Amycolatopsis ultiminotia</name>
    <dbReference type="NCBI Taxonomy" id="543629"/>
    <lineage>
        <taxon>Bacteria</taxon>
        <taxon>Bacillati</taxon>
        <taxon>Actinomycetota</taxon>
        <taxon>Actinomycetes</taxon>
        <taxon>Pseudonocardiales</taxon>
        <taxon>Pseudonocardiaceae</taxon>
        <taxon>Amycolatopsis</taxon>
    </lineage>
</organism>
<accession>A0ABP6VIU1</accession>
<feature type="region of interest" description="Disordered" evidence="1">
    <location>
        <begin position="412"/>
        <end position="441"/>
    </location>
</feature>
<dbReference type="Pfam" id="PF06259">
    <property type="entry name" value="Abhydrolase_8"/>
    <property type="match status" value="1"/>
</dbReference>